<dbReference type="Gene3D" id="3.40.50.720">
    <property type="entry name" value="NAD(P)-binding Rossmann-like Domain"/>
    <property type="match status" value="1"/>
</dbReference>
<evidence type="ECO:0000256" key="2">
    <source>
        <dbReference type="ARBA" id="ARBA00023445"/>
    </source>
</evidence>
<evidence type="ECO:0000313" key="5">
    <source>
        <dbReference type="Proteomes" id="UP001172681"/>
    </source>
</evidence>
<evidence type="ECO:0000256" key="1">
    <source>
        <dbReference type="ARBA" id="ARBA00023002"/>
    </source>
</evidence>
<dbReference type="InterPro" id="IPR036291">
    <property type="entry name" value="NAD(P)-bd_dom_sf"/>
</dbReference>
<keyword evidence="5" id="KW-1185">Reference proteome</keyword>
<protein>
    <recommendedName>
        <fullName evidence="3">NAD-dependent epimerase/dehydratase domain-containing protein</fullName>
    </recommendedName>
</protein>
<feature type="domain" description="NAD-dependent epimerase/dehydratase" evidence="3">
    <location>
        <begin position="14"/>
        <end position="260"/>
    </location>
</feature>
<name>A0AA39CZ34_9EURO</name>
<organism evidence="4 5">
    <name type="scientific">Knufia peltigerae</name>
    <dbReference type="NCBI Taxonomy" id="1002370"/>
    <lineage>
        <taxon>Eukaryota</taxon>
        <taxon>Fungi</taxon>
        <taxon>Dikarya</taxon>
        <taxon>Ascomycota</taxon>
        <taxon>Pezizomycotina</taxon>
        <taxon>Eurotiomycetes</taxon>
        <taxon>Chaetothyriomycetidae</taxon>
        <taxon>Chaetothyriales</taxon>
        <taxon>Trichomeriaceae</taxon>
        <taxon>Knufia</taxon>
    </lineage>
</organism>
<dbReference type="Proteomes" id="UP001172681">
    <property type="component" value="Unassembled WGS sequence"/>
</dbReference>
<dbReference type="SUPFAM" id="SSF51735">
    <property type="entry name" value="NAD(P)-binding Rossmann-fold domains"/>
    <property type="match status" value="1"/>
</dbReference>
<dbReference type="GO" id="GO:0016616">
    <property type="term" value="F:oxidoreductase activity, acting on the CH-OH group of donors, NAD or NADP as acceptor"/>
    <property type="evidence" value="ECO:0007669"/>
    <property type="project" value="TreeGrafter"/>
</dbReference>
<dbReference type="EMBL" id="JAPDRN010000025">
    <property type="protein sequence ID" value="KAJ9637461.1"/>
    <property type="molecule type" value="Genomic_DNA"/>
</dbReference>
<accession>A0AA39CZ34</accession>
<comment type="caution">
    <text evidence="4">The sequence shown here is derived from an EMBL/GenBank/DDBJ whole genome shotgun (WGS) entry which is preliminary data.</text>
</comment>
<dbReference type="PANTHER" id="PTHR10366:SF562">
    <property type="entry name" value="ALDEHYDE REDUCTASE II (AFU_ORTHOLOGUE AFUA_1G11360)"/>
    <property type="match status" value="1"/>
</dbReference>
<comment type="similarity">
    <text evidence="2">Belongs to the NAD(P)-dependent epimerase/dehydratase family. Dihydroflavonol-4-reductase subfamily.</text>
</comment>
<sequence>MTTAEKRIAKGEWVLVTGSNGYIGSHIVDVLLQEGYNVRGSVRAEKPWLNKLFDERHGKGRFETVIVPSLSSESAFNEAAKGVSGIVHVASDVSFSTDADSVISGVVAGTLLVLKSAAKNPSVKSVVLTSSSSALLIPQPNTEVEIDENTWNDSAVEAAYSKDTPEAFKPLVVYAASKTQGEREGWKWYNENKPHYTFNTVLPNLNMGPILAPEIAGSTMNWTRNLLKGDEFFKAFPPQWFVDVRDDARLHVAALLDPKVKSQRIFAFAEPYNYTDIIALLHKMRPNNTKLPTPAENEGRDLTIIKPREKAEQLLKSFFKVPGWVKLEDSLAAGIVGFDEE</sequence>
<reference evidence="4" key="1">
    <citation type="submission" date="2022-10" db="EMBL/GenBank/DDBJ databases">
        <title>Culturing micro-colonial fungi from biological soil crusts in the Mojave desert and describing Neophaeococcomyces mojavensis, and introducing the new genera and species Taxawa tesnikishii.</title>
        <authorList>
            <person name="Kurbessoian T."/>
            <person name="Stajich J.E."/>
        </authorList>
    </citation>
    <scope>NUCLEOTIDE SEQUENCE</scope>
    <source>
        <strain evidence="4">TK_35</strain>
    </source>
</reference>
<dbReference type="InterPro" id="IPR050425">
    <property type="entry name" value="NAD(P)_dehydrat-like"/>
</dbReference>
<keyword evidence="1" id="KW-0560">Oxidoreductase</keyword>
<dbReference type="Pfam" id="PF01370">
    <property type="entry name" value="Epimerase"/>
    <property type="match status" value="1"/>
</dbReference>
<dbReference type="PANTHER" id="PTHR10366">
    <property type="entry name" value="NAD DEPENDENT EPIMERASE/DEHYDRATASE"/>
    <property type="match status" value="1"/>
</dbReference>
<evidence type="ECO:0000259" key="3">
    <source>
        <dbReference type="Pfam" id="PF01370"/>
    </source>
</evidence>
<gene>
    <name evidence="4" type="ORF">H2204_004885</name>
</gene>
<evidence type="ECO:0000313" key="4">
    <source>
        <dbReference type="EMBL" id="KAJ9637461.1"/>
    </source>
</evidence>
<dbReference type="AlphaFoldDB" id="A0AA39CZ34"/>
<dbReference type="InterPro" id="IPR001509">
    <property type="entry name" value="Epimerase_deHydtase"/>
</dbReference>
<proteinExistence type="inferred from homology"/>